<dbReference type="PANTHER" id="PTHR23521:SF3">
    <property type="entry name" value="MFS TRANSPORTER"/>
    <property type="match status" value="1"/>
</dbReference>
<evidence type="ECO:0000256" key="2">
    <source>
        <dbReference type="ARBA" id="ARBA00022692"/>
    </source>
</evidence>
<feature type="transmembrane region" description="Helical" evidence="5">
    <location>
        <begin position="289"/>
        <end position="310"/>
    </location>
</feature>
<dbReference type="InterPro" id="IPR011701">
    <property type="entry name" value="MFS"/>
</dbReference>
<dbReference type="EMBL" id="CP033219">
    <property type="protein sequence ID" value="AZV78536.1"/>
    <property type="molecule type" value="Genomic_DNA"/>
</dbReference>
<evidence type="ECO:0000256" key="4">
    <source>
        <dbReference type="ARBA" id="ARBA00023136"/>
    </source>
</evidence>
<feature type="transmembrane region" description="Helical" evidence="5">
    <location>
        <begin position="69"/>
        <end position="91"/>
    </location>
</feature>
<feature type="transmembrane region" description="Helical" evidence="5">
    <location>
        <begin position="230"/>
        <end position="252"/>
    </location>
</feature>
<feature type="transmembrane region" description="Helical" evidence="5">
    <location>
        <begin position="131"/>
        <end position="152"/>
    </location>
</feature>
<feature type="transmembrane region" description="Helical" evidence="5">
    <location>
        <begin position="322"/>
        <end position="346"/>
    </location>
</feature>
<sequence>MFQVLSSAWALLLGMGLLMVGNGLQGTLLGVRGEIEGFSTLQMSFVMSAYFVGFLGGSRMTPELIRRVGHVRVFAALASFISAVMILYPAFTHPIAWSLGRALIGFCFSGVYVTAESWLNNAADNENRGKALSLYMIVQMFGIVSAQGLLLIGDPAGYEIFVLASVLISVSFAPILLSISPTPAFDTAKPMSLSQLMKASPLGCVGMFLLGGVFSAQFGMSAVYGAKAGLTLFEISTFVATFYIGALLLQYPIGWMSDRMDRRILVLFVAAFAAGGSALAVVFGGQFWMLLMAAFLVGGLANPLYSLLIAHTNDYLDHDDMAAASGGLVFINGLGAIAGPLITGWLMGDAVFGPPGFFIFMAVLLVMLAVYAGYRITQRPAIPVEDTGSIAPMWPTGTPVMVELAQEHAIETELEEQDAAQELG</sequence>
<feature type="transmembrane region" description="Helical" evidence="5">
    <location>
        <begin position="264"/>
        <end position="283"/>
    </location>
</feature>
<dbReference type="InterPro" id="IPR036259">
    <property type="entry name" value="MFS_trans_sf"/>
</dbReference>
<gene>
    <name evidence="7" type="ORF">EBB79_12055</name>
</gene>
<dbReference type="InterPro" id="IPR020846">
    <property type="entry name" value="MFS_dom"/>
</dbReference>
<dbReference type="Proteomes" id="UP000283063">
    <property type="component" value="Chromosome"/>
</dbReference>
<dbReference type="PROSITE" id="PS50850">
    <property type="entry name" value="MFS"/>
    <property type="match status" value="1"/>
</dbReference>
<keyword evidence="2 5" id="KW-0812">Transmembrane</keyword>
<keyword evidence="4 5" id="KW-0472">Membrane</keyword>
<dbReference type="GO" id="GO:0022857">
    <property type="term" value="F:transmembrane transporter activity"/>
    <property type="evidence" value="ECO:0007669"/>
    <property type="project" value="InterPro"/>
</dbReference>
<dbReference type="RefSeq" id="WP_127749097.1">
    <property type="nucleotide sequence ID" value="NZ_CP033219.1"/>
</dbReference>
<proteinExistence type="predicted"/>
<feature type="transmembrane region" description="Helical" evidence="5">
    <location>
        <begin position="200"/>
        <end position="224"/>
    </location>
</feature>
<evidence type="ECO:0000259" key="6">
    <source>
        <dbReference type="PROSITE" id="PS50850"/>
    </source>
</evidence>
<feature type="transmembrane region" description="Helical" evidence="5">
    <location>
        <begin position="97"/>
        <end position="119"/>
    </location>
</feature>
<dbReference type="Gene3D" id="1.20.1250.20">
    <property type="entry name" value="MFS general substrate transporter like domains"/>
    <property type="match status" value="2"/>
</dbReference>
<dbReference type="InterPro" id="IPR047200">
    <property type="entry name" value="MFS_YcaD-like"/>
</dbReference>
<reference evidence="7 8" key="1">
    <citation type="submission" date="2018-10" db="EMBL/GenBank/DDBJ databases">
        <title>Parasedimentitalea marina sp. nov., a psychrophilic bacterium isolated from deep seawater of the New Britain Trench.</title>
        <authorList>
            <person name="Cao J."/>
        </authorList>
    </citation>
    <scope>NUCLEOTIDE SEQUENCE [LARGE SCALE GENOMIC DNA]</scope>
    <source>
        <strain evidence="7 8">W43</strain>
    </source>
</reference>
<dbReference type="CDD" id="cd17477">
    <property type="entry name" value="MFS_YcaD_like"/>
    <property type="match status" value="1"/>
</dbReference>
<accession>A0A3T0N3C1</accession>
<feature type="transmembrane region" description="Helical" evidence="5">
    <location>
        <begin position="158"/>
        <end position="179"/>
    </location>
</feature>
<comment type="subcellular location">
    <subcellularLocation>
        <location evidence="1">Membrane</location>
    </subcellularLocation>
</comment>
<evidence type="ECO:0000313" key="8">
    <source>
        <dbReference type="Proteomes" id="UP000283063"/>
    </source>
</evidence>
<feature type="domain" description="Major facilitator superfamily (MFS) profile" evidence="6">
    <location>
        <begin position="166"/>
        <end position="424"/>
    </location>
</feature>
<protein>
    <submittedName>
        <fullName evidence="7">MFS transporter</fullName>
    </submittedName>
</protein>
<organism evidence="7 8">
    <name type="scientific">Parasedimentitalea marina</name>
    <dbReference type="NCBI Taxonomy" id="2483033"/>
    <lineage>
        <taxon>Bacteria</taxon>
        <taxon>Pseudomonadati</taxon>
        <taxon>Pseudomonadota</taxon>
        <taxon>Alphaproteobacteria</taxon>
        <taxon>Rhodobacterales</taxon>
        <taxon>Paracoccaceae</taxon>
        <taxon>Parasedimentitalea</taxon>
    </lineage>
</organism>
<evidence type="ECO:0000313" key="7">
    <source>
        <dbReference type="EMBL" id="AZV78536.1"/>
    </source>
</evidence>
<dbReference type="PANTHER" id="PTHR23521">
    <property type="entry name" value="TRANSPORTER MFS SUPERFAMILY"/>
    <property type="match status" value="1"/>
</dbReference>
<keyword evidence="3 5" id="KW-1133">Transmembrane helix</keyword>
<evidence type="ECO:0000256" key="3">
    <source>
        <dbReference type="ARBA" id="ARBA00022989"/>
    </source>
</evidence>
<feature type="transmembrane region" description="Helical" evidence="5">
    <location>
        <begin position="39"/>
        <end position="57"/>
    </location>
</feature>
<dbReference type="InterPro" id="IPR005828">
    <property type="entry name" value="MFS_sugar_transport-like"/>
</dbReference>
<dbReference type="GO" id="GO:0005886">
    <property type="term" value="C:plasma membrane"/>
    <property type="evidence" value="ECO:0007669"/>
    <property type="project" value="TreeGrafter"/>
</dbReference>
<feature type="transmembrane region" description="Helical" evidence="5">
    <location>
        <begin position="352"/>
        <end position="374"/>
    </location>
</feature>
<keyword evidence="8" id="KW-1185">Reference proteome</keyword>
<name>A0A3T0N3C1_9RHOB</name>
<dbReference type="OrthoDB" id="9810614at2"/>
<dbReference type="AlphaFoldDB" id="A0A3T0N3C1"/>
<evidence type="ECO:0000256" key="1">
    <source>
        <dbReference type="ARBA" id="ARBA00004370"/>
    </source>
</evidence>
<dbReference type="KEGG" id="sedi:EBB79_12055"/>
<dbReference type="Pfam" id="PF00083">
    <property type="entry name" value="Sugar_tr"/>
    <property type="match status" value="1"/>
</dbReference>
<dbReference type="Pfam" id="PF07690">
    <property type="entry name" value="MFS_1"/>
    <property type="match status" value="1"/>
</dbReference>
<dbReference type="SUPFAM" id="SSF103473">
    <property type="entry name" value="MFS general substrate transporter"/>
    <property type="match status" value="1"/>
</dbReference>
<evidence type="ECO:0000256" key="5">
    <source>
        <dbReference type="SAM" id="Phobius"/>
    </source>
</evidence>